<dbReference type="InterPro" id="IPR003593">
    <property type="entry name" value="AAA+_ATPase"/>
</dbReference>
<dbReference type="CDD" id="cd00009">
    <property type="entry name" value="AAA"/>
    <property type="match status" value="1"/>
</dbReference>
<dbReference type="SUPFAM" id="SSF52540">
    <property type="entry name" value="P-loop containing nucleoside triphosphate hydrolases"/>
    <property type="match status" value="1"/>
</dbReference>
<dbReference type="InterPro" id="IPR011704">
    <property type="entry name" value="ATPase_dyneun-rel_AAA"/>
</dbReference>
<feature type="domain" description="AAA+ ATPase" evidence="1">
    <location>
        <begin position="45"/>
        <end position="201"/>
    </location>
</feature>
<dbReference type="EMBL" id="CP101185">
    <property type="protein sequence ID" value="UYV99346.1"/>
    <property type="molecule type" value="Genomic_DNA"/>
</dbReference>
<organism evidence="2 3">
    <name type="scientific">Paenarthrobacter ureafaciens</name>
    <dbReference type="NCBI Taxonomy" id="37931"/>
    <lineage>
        <taxon>Bacteria</taxon>
        <taxon>Bacillati</taxon>
        <taxon>Actinomycetota</taxon>
        <taxon>Actinomycetes</taxon>
        <taxon>Micrococcales</taxon>
        <taxon>Micrococcaceae</taxon>
        <taxon>Paenarthrobacter</taxon>
    </lineage>
</organism>
<evidence type="ECO:0000313" key="2">
    <source>
        <dbReference type="EMBL" id="UYV99346.1"/>
    </source>
</evidence>
<reference evidence="2" key="1">
    <citation type="submission" date="2022-07" db="EMBL/GenBank/DDBJ databases">
        <authorList>
            <person name="Wu T."/>
        </authorList>
    </citation>
    <scope>NUCLEOTIDE SEQUENCE</scope>
    <source>
        <strain evidence="2">SD-1</strain>
    </source>
</reference>
<proteinExistence type="predicted"/>
<dbReference type="PANTHER" id="PTHR42759:SF1">
    <property type="entry name" value="MAGNESIUM-CHELATASE SUBUNIT CHLD"/>
    <property type="match status" value="1"/>
</dbReference>
<dbReference type="InterPro" id="IPR027417">
    <property type="entry name" value="P-loop_NTPase"/>
</dbReference>
<accession>A0AAX3ENK4</accession>
<dbReference type="RefSeq" id="WP_069695687.1">
    <property type="nucleotide sequence ID" value="NZ_CP043010.1"/>
</dbReference>
<dbReference type="Gene3D" id="3.40.50.300">
    <property type="entry name" value="P-loop containing nucleotide triphosphate hydrolases"/>
    <property type="match status" value="1"/>
</dbReference>
<dbReference type="AlphaFoldDB" id="A0AAX3ENK4"/>
<dbReference type="InterPro" id="IPR050764">
    <property type="entry name" value="CbbQ/NirQ/NorQ/GpvN"/>
</dbReference>
<name>A0AAX3ENK4_PAEUR</name>
<evidence type="ECO:0000259" key="1">
    <source>
        <dbReference type="SMART" id="SM00382"/>
    </source>
</evidence>
<dbReference type="SMART" id="SM00382">
    <property type="entry name" value="AAA"/>
    <property type="match status" value="1"/>
</dbReference>
<sequence>MIDTLGSAAQVGAPACAAQLQASLRSVDYLAGDDLAMAAFLALKLNRPLLLEGENGVGKTEIAHAFASLLGRELIRLQCYEGIDVSQALYDWHYPRQLLAVREGQGHRDVFSQEFLIARPLLRALEKGDGAVLLIDELDRADDEFEAFLLELLSDFAVTIPEVGLVRAARPPMVILTSNRTRELHNAVRRRCLYSWVDHPDAERELEIIKLRAPDIPHSLAMEVSGAVARIRGLDLVHRPGVGEALDWASALHMLGVMSLDRESAKAAMAALVKDVDDQRTVLAHLDDVIPVAQD</sequence>
<evidence type="ECO:0000313" key="3">
    <source>
        <dbReference type="Proteomes" id="UP001163293"/>
    </source>
</evidence>
<keyword evidence="3" id="KW-1185">Reference proteome</keyword>
<protein>
    <submittedName>
        <fullName evidence="2">MoxR family ATPase</fullName>
    </submittedName>
</protein>
<gene>
    <name evidence="2" type="ORF">NL394_09180</name>
</gene>
<dbReference type="PANTHER" id="PTHR42759">
    <property type="entry name" value="MOXR FAMILY PROTEIN"/>
    <property type="match status" value="1"/>
</dbReference>
<dbReference type="GO" id="GO:0016887">
    <property type="term" value="F:ATP hydrolysis activity"/>
    <property type="evidence" value="ECO:0007669"/>
    <property type="project" value="InterPro"/>
</dbReference>
<dbReference type="GO" id="GO:0005524">
    <property type="term" value="F:ATP binding"/>
    <property type="evidence" value="ECO:0007669"/>
    <property type="project" value="InterPro"/>
</dbReference>
<dbReference type="Proteomes" id="UP001163293">
    <property type="component" value="Chromosome"/>
</dbReference>
<dbReference type="Pfam" id="PF07728">
    <property type="entry name" value="AAA_5"/>
    <property type="match status" value="1"/>
</dbReference>